<dbReference type="VEuPathDB" id="FungiDB:KRP22_14534"/>
<dbReference type="PANTHER" id="PTHR40866:SF1">
    <property type="entry name" value="BED-TYPE DOMAIN-CONTAINING PROTEIN"/>
    <property type="match status" value="1"/>
</dbReference>
<dbReference type="HOGENOM" id="CLU_037484_2_0_1"/>
<dbReference type="OMA" id="NDIIYLX"/>
<dbReference type="VEuPathDB" id="FungiDB:KRP23_14265"/>
<dbReference type="AlphaFoldDB" id="H3GDI4"/>
<evidence type="ECO:0000313" key="2">
    <source>
        <dbReference type="Proteomes" id="UP000005238"/>
    </source>
</evidence>
<proteinExistence type="predicted"/>
<name>H3GDI4_PHYRM</name>
<organism evidence="1 2">
    <name type="scientific">Phytophthora ramorum</name>
    <name type="common">Sudden oak death agent</name>
    <dbReference type="NCBI Taxonomy" id="164328"/>
    <lineage>
        <taxon>Eukaryota</taxon>
        <taxon>Sar</taxon>
        <taxon>Stramenopiles</taxon>
        <taxon>Oomycota</taxon>
        <taxon>Peronosporomycetes</taxon>
        <taxon>Peronosporales</taxon>
        <taxon>Peronosporaceae</taxon>
        <taxon>Phytophthora</taxon>
    </lineage>
</organism>
<accession>H3GDI4</accession>
<sequence>MVQRYLKLLKFLDFEDDDIMEVMPTPAAIKRLRTLFKDLKDIESVSKSLQGSDVDLLDVRQWFDELIAVKPHYNAYLGTLWPRANIVHSSDFEAGCVRVLRGRQDRLIRAEKAALLPFAKAVGNEDSTDDEGLSFVERIRKRRRLEQSKVTYEQLKSIPPTSNVVERFF</sequence>
<reference evidence="1" key="2">
    <citation type="submission" date="2015-06" db="UniProtKB">
        <authorList>
            <consortium name="EnsemblProtists"/>
        </authorList>
    </citation>
    <scope>IDENTIFICATION</scope>
    <source>
        <strain evidence="1">Pr102</strain>
    </source>
</reference>
<keyword evidence="2" id="KW-1185">Reference proteome</keyword>
<dbReference type="EMBL" id="DS566001">
    <property type="status" value="NOT_ANNOTATED_CDS"/>
    <property type="molecule type" value="Genomic_DNA"/>
</dbReference>
<reference evidence="2" key="1">
    <citation type="journal article" date="2006" name="Science">
        <title>Phytophthora genome sequences uncover evolutionary origins and mechanisms of pathogenesis.</title>
        <authorList>
            <person name="Tyler B.M."/>
            <person name="Tripathy S."/>
            <person name="Zhang X."/>
            <person name="Dehal P."/>
            <person name="Jiang R.H."/>
            <person name="Aerts A."/>
            <person name="Arredondo F.D."/>
            <person name="Baxter L."/>
            <person name="Bensasson D."/>
            <person name="Beynon J.L."/>
            <person name="Chapman J."/>
            <person name="Damasceno C.M."/>
            <person name="Dorrance A.E."/>
            <person name="Dou D."/>
            <person name="Dickerman A.W."/>
            <person name="Dubchak I.L."/>
            <person name="Garbelotto M."/>
            <person name="Gijzen M."/>
            <person name="Gordon S.G."/>
            <person name="Govers F."/>
            <person name="Grunwald N.J."/>
            <person name="Huang W."/>
            <person name="Ivors K.L."/>
            <person name="Jones R.W."/>
            <person name="Kamoun S."/>
            <person name="Krampis K."/>
            <person name="Lamour K.H."/>
            <person name="Lee M.K."/>
            <person name="McDonald W.H."/>
            <person name="Medina M."/>
            <person name="Meijer H.J."/>
            <person name="Nordberg E.K."/>
            <person name="Maclean D.J."/>
            <person name="Ospina-Giraldo M.D."/>
            <person name="Morris P.F."/>
            <person name="Phuntumart V."/>
            <person name="Putnam N.H."/>
            <person name="Rash S."/>
            <person name="Rose J.K."/>
            <person name="Sakihama Y."/>
            <person name="Salamov A.A."/>
            <person name="Savidor A."/>
            <person name="Scheuring C.F."/>
            <person name="Smith B.M."/>
            <person name="Sobral B.W."/>
            <person name="Terry A."/>
            <person name="Torto-Alalibo T.A."/>
            <person name="Win J."/>
            <person name="Xu Z."/>
            <person name="Zhang H."/>
            <person name="Grigoriev I.V."/>
            <person name="Rokhsar D.S."/>
            <person name="Boore J.L."/>
        </authorList>
    </citation>
    <scope>NUCLEOTIDE SEQUENCE [LARGE SCALE GENOMIC DNA]</scope>
    <source>
        <strain evidence="2">Pr102</strain>
    </source>
</reference>
<dbReference type="eggNOG" id="ENOG502SR8S">
    <property type="taxonomic scope" value="Eukaryota"/>
</dbReference>
<dbReference type="Proteomes" id="UP000005238">
    <property type="component" value="Unassembled WGS sequence"/>
</dbReference>
<evidence type="ECO:0000313" key="1">
    <source>
        <dbReference type="EnsemblProtists" id="Phyra73618"/>
    </source>
</evidence>
<dbReference type="PANTHER" id="PTHR40866">
    <property type="entry name" value="BED-TYPE DOMAIN-CONTAINING PROTEIN"/>
    <property type="match status" value="1"/>
</dbReference>
<protein>
    <submittedName>
        <fullName evidence="1">Uncharacterized protein</fullName>
    </submittedName>
</protein>
<dbReference type="EnsemblProtists" id="Phyra73618">
    <property type="protein sequence ID" value="Phyra73618"/>
    <property type="gene ID" value="Phyra73618"/>
</dbReference>
<dbReference type="InParanoid" id="H3GDI4"/>